<protein>
    <submittedName>
        <fullName evidence="2">Uncharacterized protein</fullName>
    </submittedName>
</protein>
<accession>A0A8J5D144</accession>
<feature type="region of interest" description="Disordered" evidence="1">
    <location>
        <begin position="54"/>
        <end position="106"/>
    </location>
</feature>
<dbReference type="EMBL" id="JACEEZ010006464">
    <property type="protein sequence ID" value="KAG0724755.1"/>
    <property type="molecule type" value="Genomic_DNA"/>
</dbReference>
<feature type="compositionally biased region" description="Polar residues" evidence="1">
    <location>
        <begin position="74"/>
        <end position="91"/>
    </location>
</feature>
<sequence>MTCIIHAHFINIAKPGSYQTELNKMLTLNNLPNIIAPDDPHPNKSSIFQTTTHNNSKQILKQRKQQHQQTQSKRTLNQTSIQRKNLSTMTKPQMRKQKHKEKNKTKMGTITRKKAAMYDFWRATRDTHKCSSNLR</sequence>
<dbReference type="AlphaFoldDB" id="A0A8J5D144"/>
<comment type="caution">
    <text evidence="2">The sequence shown here is derived from an EMBL/GenBank/DDBJ whole genome shotgun (WGS) entry which is preliminary data.</text>
</comment>
<dbReference type="Proteomes" id="UP000770661">
    <property type="component" value="Unassembled WGS sequence"/>
</dbReference>
<evidence type="ECO:0000256" key="1">
    <source>
        <dbReference type="SAM" id="MobiDB-lite"/>
    </source>
</evidence>
<name>A0A8J5D144_CHIOP</name>
<keyword evidence="3" id="KW-1185">Reference proteome</keyword>
<evidence type="ECO:0000313" key="3">
    <source>
        <dbReference type="Proteomes" id="UP000770661"/>
    </source>
</evidence>
<feature type="compositionally biased region" description="Basic residues" evidence="1">
    <location>
        <begin position="93"/>
        <end position="106"/>
    </location>
</feature>
<organism evidence="2 3">
    <name type="scientific">Chionoecetes opilio</name>
    <name type="common">Atlantic snow crab</name>
    <name type="synonym">Cancer opilio</name>
    <dbReference type="NCBI Taxonomy" id="41210"/>
    <lineage>
        <taxon>Eukaryota</taxon>
        <taxon>Metazoa</taxon>
        <taxon>Ecdysozoa</taxon>
        <taxon>Arthropoda</taxon>
        <taxon>Crustacea</taxon>
        <taxon>Multicrustacea</taxon>
        <taxon>Malacostraca</taxon>
        <taxon>Eumalacostraca</taxon>
        <taxon>Eucarida</taxon>
        <taxon>Decapoda</taxon>
        <taxon>Pleocyemata</taxon>
        <taxon>Brachyura</taxon>
        <taxon>Eubrachyura</taxon>
        <taxon>Majoidea</taxon>
        <taxon>Majidae</taxon>
        <taxon>Chionoecetes</taxon>
    </lineage>
</organism>
<evidence type="ECO:0000313" key="2">
    <source>
        <dbReference type="EMBL" id="KAG0724755.1"/>
    </source>
</evidence>
<proteinExistence type="predicted"/>
<gene>
    <name evidence="2" type="ORF">GWK47_039957</name>
</gene>
<reference evidence="2" key="1">
    <citation type="submission" date="2020-07" db="EMBL/GenBank/DDBJ databases">
        <title>The High-quality genome of the commercially important snow crab, Chionoecetes opilio.</title>
        <authorList>
            <person name="Jeong J.-H."/>
            <person name="Ryu S."/>
        </authorList>
    </citation>
    <scope>NUCLEOTIDE SEQUENCE</scope>
    <source>
        <strain evidence="2">MADBK_172401_WGS</strain>
        <tissue evidence="2">Digestive gland</tissue>
    </source>
</reference>